<dbReference type="SUPFAM" id="SSF53474">
    <property type="entry name" value="alpha/beta-Hydrolases"/>
    <property type="match status" value="1"/>
</dbReference>
<dbReference type="GO" id="GO:0016787">
    <property type="term" value="F:hydrolase activity"/>
    <property type="evidence" value="ECO:0007669"/>
    <property type="project" value="UniProtKB-KW"/>
</dbReference>
<protein>
    <submittedName>
        <fullName evidence="2">Dienelactone hydrolase family protein</fullName>
    </submittedName>
</protein>
<dbReference type="InterPro" id="IPR002925">
    <property type="entry name" value="Dienelactn_hydro"/>
</dbReference>
<gene>
    <name evidence="2" type="ORF">HG543_03000</name>
</gene>
<accession>A0A848LC16</accession>
<keyword evidence="3" id="KW-1185">Reference proteome</keyword>
<evidence type="ECO:0000313" key="2">
    <source>
        <dbReference type="EMBL" id="NMO13831.1"/>
    </source>
</evidence>
<dbReference type="PANTHER" id="PTHR46623">
    <property type="entry name" value="CARBOXYMETHYLENEBUTENOLIDASE-RELATED"/>
    <property type="match status" value="1"/>
</dbReference>
<dbReference type="Proteomes" id="UP000518300">
    <property type="component" value="Unassembled WGS sequence"/>
</dbReference>
<evidence type="ECO:0000259" key="1">
    <source>
        <dbReference type="Pfam" id="PF01738"/>
    </source>
</evidence>
<evidence type="ECO:0000313" key="3">
    <source>
        <dbReference type="Proteomes" id="UP000518300"/>
    </source>
</evidence>
<reference evidence="2 3" key="1">
    <citation type="submission" date="2020-04" db="EMBL/GenBank/DDBJ databases">
        <title>Draft genome of Pyxidicoccus fallax type strain.</title>
        <authorList>
            <person name="Whitworth D.E."/>
        </authorList>
    </citation>
    <scope>NUCLEOTIDE SEQUENCE [LARGE SCALE GENOMIC DNA]</scope>
    <source>
        <strain evidence="2 3">DSM 14698</strain>
    </source>
</reference>
<dbReference type="AlphaFoldDB" id="A0A848LC16"/>
<organism evidence="2 3">
    <name type="scientific">Pyxidicoccus fallax</name>
    <dbReference type="NCBI Taxonomy" id="394095"/>
    <lineage>
        <taxon>Bacteria</taxon>
        <taxon>Pseudomonadati</taxon>
        <taxon>Myxococcota</taxon>
        <taxon>Myxococcia</taxon>
        <taxon>Myxococcales</taxon>
        <taxon>Cystobacterineae</taxon>
        <taxon>Myxococcaceae</taxon>
        <taxon>Pyxidicoccus</taxon>
    </lineage>
</organism>
<feature type="domain" description="Dienelactone hydrolase" evidence="1">
    <location>
        <begin position="67"/>
        <end position="274"/>
    </location>
</feature>
<dbReference type="PROSITE" id="PS51257">
    <property type="entry name" value="PROKAR_LIPOPROTEIN"/>
    <property type="match status" value="1"/>
</dbReference>
<dbReference type="InterPro" id="IPR051049">
    <property type="entry name" value="Dienelactone_hydrolase-like"/>
</dbReference>
<proteinExistence type="predicted"/>
<dbReference type="InterPro" id="IPR029058">
    <property type="entry name" value="AB_hydrolase_fold"/>
</dbReference>
<dbReference type="Gene3D" id="3.40.50.1820">
    <property type="entry name" value="alpha/beta hydrolase"/>
    <property type="match status" value="1"/>
</dbReference>
<dbReference type="EMBL" id="JABBJJ010000008">
    <property type="protein sequence ID" value="NMO13831.1"/>
    <property type="molecule type" value="Genomic_DNA"/>
</dbReference>
<sequence>MRRSLLLLSMGALLLGGCVRGGPREVAREPSPTGAVSEAEFKAMHTLRPDAAPPRRGQEVEVAGTKMYLSLPENAQGPLPALLVIHEWWGLNEHIQAWADRLAANGYAALAVDLYGGKVATSRDEAMGLVKSVDAARAQEVLKAAHAFLQSDSRIRAERTGSIGWCFGGSWSLRTAMAIPELDAAVIYYGNPVTDVDQLSTIKAFVLGIFGTKDASIPPETVAELRQALDAAGVRHRILEFEAEHAFANPSGGRYDERAASTAWQETAAFLEQHLKR</sequence>
<dbReference type="PANTHER" id="PTHR46623:SF6">
    <property type="entry name" value="ALPHA_BETA-HYDROLASES SUPERFAMILY PROTEIN"/>
    <property type="match status" value="1"/>
</dbReference>
<keyword evidence="2" id="KW-0378">Hydrolase</keyword>
<dbReference type="Pfam" id="PF01738">
    <property type="entry name" value="DLH"/>
    <property type="match status" value="1"/>
</dbReference>
<comment type="caution">
    <text evidence="2">The sequence shown here is derived from an EMBL/GenBank/DDBJ whole genome shotgun (WGS) entry which is preliminary data.</text>
</comment>
<name>A0A848LC16_9BACT</name>
<dbReference type="RefSeq" id="WP_169343112.1">
    <property type="nucleotide sequence ID" value="NZ_JABBJJ010000008.1"/>
</dbReference>